<proteinExistence type="predicted"/>
<reference evidence="2" key="1">
    <citation type="submission" date="2022-06" db="EMBL/GenBank/DDBJ databases">
        <title>PHB producers.</title>
        <authorList>
            <person name="Besaury L."/>
        </authorList>
    </citation>
    <scope>NUCLEOTIDE SEQUENCE</scope>
    <source>
        <strain evidence="2 3">SEWS6</strain>
    </source>
</reference>
<dbReference type="AlphaFoldDB" id="A0AAP5ENA7"/>
<sequence length="628" mass="63780">MSGTVAIGNPLTGAPVTVLDATGKTASATSGTNGTYNVSISGLTAPFVITATDPSGASGTLYSVVATTSTSNSAPVTANVTPLTTAVAALLTASGNPLTLTQTSGLSAVTTSAVKAAVTTLDTALAPILAANGLSATSFDPLGGTFTPNQTGADAVIDSVAVTPSTSGTGVQIASLADPNTAIQLNQKTTVSTALRNPSQPANYLASLLTQLGQCMTAMQANANATSSACSSAIDANYLNDGKGTGVAGFAKRHTLFTKGTTLQGVKTVAFLPAGTLPAVSNPAALVYFLVTDPNGTPDFASEIVQQLPNGSWDIIGNQEQYNIYIASFLGRMQFTDSTDAGNGRYESGLDIQIPTSVTVNSTSTSVGSALVQGAGLPASGIYMLGGNAGFGPYLMFPLKSVAVPPVLQSTSSPSWPDVGMSTQYKWSWASLAGGSSSFTPTTPDYASATANVSGIQQYGAYTVTLFDYTGNQIGTPQTVLNIAPNLNAAAGTTIAWQTLGSDVIANLLTPGGSGTTTASSGQGASTKATIDWTVPSVSGIYPNSWVSLDSQGAGTYTSGVETYQAQPYDVMNWATPTVSGTTWSSTVSRYVDQLTAAPNAAVESAVQVQLGWQADGEYYSNTWQYNN</sequence>
<keyword evidence="3" id="KW-1185">Reference proteome</keyword>
<evidence type="ECO:0000313" key="1">
    <source>
        <dbReference type="EMBL" id="MCX4146902.1"/>
    </source>
</evidence>
<evidence type="ECO:0000313" key="3">
    <source>
        <dbReference type="Proteomes" id="UP001209412"/>
    </source>
</evidence>
<dbReference type="EMBL" id="JAMXWF010000011">
    <property type="protein sequence ID" value="MDQ6408728.1"/>
    <property type="molecule type" value="Genomic_DNA"/>
</dbReference>
<evidence type="ECO:0000313" key="2">
    <source>
        <dbReference type="EMBL" id="MDQ6408728.1"/>
    </source>
</evidence>
<dbReference type="Proteomes" id="UP001209412">
    <property type="component" value="Unassembled WGS sequence"/>
</dbReference>
<name>A0AAP5ENA7_9BURK</name>
<evidence type="ECO:0000313" key="4">
    <source>
        <dbReference type="Proteomes" id="UP001242288"/>
    </source>
</evidence>
<dbReference type="Proteomes" id="UP001242288">
    <property type="component" value="Unassembled WGS sequence"/>
</dbReference>
<protein>
    <submittedName>
        <fullName evidence="2">Cell wall anchor protein</fullName>
    </submittedName>
</protein>
<comment type="caution">
    <text evidence="2">The sequence shown here is derived from an EMBL/GenBank/DDBJ whole genome shotgun (WGS) entry which is preliminary data.</text>
</comment>
<dbReference type="RefSeq" id="WP_266258456.1">
    <property type="nucleotide sequence ID" value="NZ_JAMXWF010000011.1"/>
</dbReference>
<organism evidence="2 4">
    <name type="scientific">Paraburkholderia madseniana</name>
    <dbReference type="NCBI Taxonomy" id="2599607"/>
    <lineage>
        <taxon>Bacteria</taxon>
        <taxon>Pseudomonadati</taxon>
        <taxon>Pseudomonadota</taxon>
        <taxon>Betaproteobacteria</taxon>
        <taxon>Burkholderiales</taxon>
        <taxon>Burkholderiaceae</taxon>
        <taxon>Paraburkholderia</taxon>
    </lineage>
</organism>
<dbReference type="EMBL" id="JAPKHW010000011">
    <property type="protein sequence ID" value="MCX4146902.1"/>
    <property type="molecule type" value="Genomic_DNA"/>
</dbReference>
<gene>
    <name evidence="2" type="ORF">NIE36_16180</name>
    <name evidence="1" type="ORF">OSB80_16220</name>
</gene>
<accession>A0AAP5ENA7</accession>